<dbReference type="Proteomes" id="UP001589703">
    <property type="component" value="Unassembled WGS sequence"/>
</dbReference>
<dbReference type="RefSeq" id="WP_385860223.1">
    <property type="nucleotide sequence ID" value="NZ_JBHMAR010000071.1"/>
</dbReference>
<reference evidence="1 2" key="1">
    <citation type="submission" date="2024-09" db="EMBL/GenBank/DDBJ databases">
        <authorList>
            <person name="Sun Q."/>
            <person name="Mori K."/>
        </authorList>
    </citation>
    <scope>NUCLEOTIDE SEQUENCE [LARGE SCALE GENOMIC DNA]</scope>
    <source>
        <strain evidence="1 2">JCM 10918</strain>
    </source>
</reference>
<dbReference type="EMBL" id="JBHMAR010000071">
    <property type="protein sequence ID" value="MFB9739108.1"/>
    <property type="molecule type" value="Genomic_DNA"/>
</dbReference>
<name>A0ABV5VNE2_9ACTN</name>
<evidence type="ECO:0000313" key="2">
    <source>
        <dbReference type="Proteomes" id="UP001589703"/>
    </source>
</evidence>
<gene>
    <name evidence="1" type="ORF">ACFFRO_29005</name>
</gene>
<protein>
    <submittedName>
        <fullName evidence="1">SMI1/KNR4 family protein</fullName>
    </submittedName>
</protein>
<evidence type="ECO:0000313" key="1">
    <source>
        <dbReference type="EMBL" id="MFB9739108.1"/>
    </source>
</evidence>
<accession>A0ABV5VNE2</accession>
<comment type="caution">
    <text evidence="1">The sequence shown here is derived from an EMBL/GenBank/DDBJ whole genome shotgun (WGS) entry which is preliminary data.</text>
</comment>
<sequence length="183" mass="19989">MLSQAIERLWEEAERLNRPVVGSRAPGVTASEVEAAFGASVPEDVVTWFGYSNGVEYHPDQIQDDAALVPGYEPLSLSEAKAVRDSHPIGDPVLGEFFIPLLATGGGDFYAAVYDPSLRTPKVGHVMIGGESGLVYESMESMVNTFCEFYRTGIFFVSDEGILEADDDRWVEVEARYGASRNS</sequence>
<organism evidence="1 2">
    <name type="scientific">Streptomyces thermocoprophilus</name>
    <dbReference type="NCBI Taxonomy" id="78356"/>
    <lineage>
        <taxon>Bacteria</taxon>
        <taxon>Bacillati</taxon>
        <taxon>Actinomycetota</taxon>
        <taxon>Actinomycetes</taxon>
        <taxon>Kitasatosporales</taxon>
        <taxon>Streptomycetaceae</taxon>
        <taxon>Streptomyces</taxon>
    </lineage>
</organism>
<proteinExistence type="predicted"/>
<keyword evidence="2" id="KW-1185">Reference proteome</keyword>